<dbReference type="GO" id="GO:0046871">
    <property type="term" value="F:N-acetylgalactosamine binding"/>
    <property type="evidence" value="ECO:0007669"/>
    <property type="project" value="TreeGrafter"/>
</dbReference>
<dbReference type="InterPro" id="IPR037221">
    <property type="entry name" value="H-type_lectin_dom_sf"/>
</dbReference>
<dbReference type="EMBL" id="KN818241">
    <property type="protein sequence ID" value="KIL65613.1"/>
    <property type="molecule type" value="Genomic_DNA"/>
</dbReference>
<dbReference type="HOGENOM" id="CLU_058882_0_0_1"/>
<evidence type="ECO:0000259" key="1">
    <source>
        <dbReference type="Pfam" id="PF09458"/>
    </source>
</evidence>
<dbReference type="GO" id="GO:0098609">
    <property type="term" value="P:cell-cell adhesion"/>
    <property type="evidence" value="ECO:0007669"/>
    <property type="project" value="TreeGrafter"/>
</dbReference>
<evidence type="ECO:0000313" key="3">
    <source>
        <dbReference type="Proteomes" id="UP000054549"/>
    </source>
</evidence>
<feature type="domain" description="H-type lectin" evidence="1">
    <location>
        <begin position="25"/>
        <end position="81"/>
    </location>
</feature>
<proteinExistence type="predicted"/>
<name>A0A0C2XA08_AMAMK</name>
<organism evidence="2 3">
    <name type="scientific">Amanita muscaria (strain Koide BX008)</name>
    <dbReference type="NCBI Taxonomy" id="946122"/>
    <lineage>
        <taxon>Eukaryota</taxon>
        <taxon>Fungi</taxon>
        <taxon>Dikarya</taxon>
        <taxon>Basidiomycota</taxon>
        <taxon>Agaricomycotina</taxon>
        <taxon>Agaricomycetes</taxon>
        <taxon>Agaricomycetidae</taxon>
        <taxon>Agaricales</taxon>
        <taxon>Pluteineae</taxon>
        <taxon>Amanitaceae</taxon>
        <taxon>Amanita</taxon>
    </lineage>
</organism>
<dbReference type="OrthoDB" id="5419324at2759"/>
<feature type="domain" description="H-type lectin" evidence="1">
    <location>
        <begin position="205"/>
        <end position="271"/>
    </location>
</feature>
<sequence length="272" mass="31268">MSTVTSFDTTTVRSWDNPQHDTFDTVKFPRPYVAPPRLPHGLRQLEIDHRWNIRVLSPIENIQRDSAVYHVSTWHDTKLYSGILDSLNLAPANLDIMCGEHRRDSNSPNNVRINFERPFVTPPKVVVFFNAFDLCRSKNWRLNTTATNIDKWGFTLNINTWADTIFHSAQVGWIAYPEDRENIFSTSVNTKDVRPSYKPQLQQGKNISFGNAKFSKYPDVFVALNEFDIDNNARFRIKAYVDNVSTKGLTWHIDSWADTILYSAAATIIAVN</sequence>
<dbReference type="InParanoid" id="A0A0C2XA08"/>
<dbReference type="GO" id="GO:0009986">
    <property type="term" value="C:cell surface"/>
    <property type="evidence" value="ECO:0007669"/>
    <property type="project" value="TreeGrafter"/>
</dbReference>
<dbReference type="GO" id="GO:0030247">
    <property type="term" value="F:polysaccharide binding"/>
    <property type="evidence" value="ECO:0007669"/>
    <property type="project" value="TreeGrafter"/>
</dbReference>
<reference evidence="2 3" key="1">
    <citation type="submission" date="2014-04" db="EMBL/GenBank/DDBJ databases">
        <title>Evolutionary Origins and Diversification of the Mycorrhizal Mutualists.</title>
        <authorList>
            <consortium name="DOE Joint Genome Institute"/>
            <consortium name="Mycorrhizal Genomics Consortium"/>
            <person name="Kohler A."/>
            <person name="Kuo A."/>
            <person name="Nagy L.G."/>
            <person name="Floudas D."/>
            <person name="Copeland A."/>
            <person name="Barry K.W."/>
            <person name="Cichocki N."/>
            <person name="Veneault-Fourrey C."/>
            <person name="LaButti K."/>
            <person name="Lindquist E.A."/>
            <person name="Lipzen A."/>
            <person name="Lundell T."/>
            <person name="Morin E."/>
            <person name="Murat C."/>
            <person name="Riley R."/>
            <person name="Ohm R."/>
            <person name="Sun H."/>
            <person name="Tunlid A."/>
            <person name="Henrissat B."/>
            <person name="Grigoriev I.V."/>
            <person name="Hibbett D.S."/>
            <person name="Martin F."/>
        </authorList>
    </citation>
    <scope>NUCLEOTIDE SEQUENCE [LARGE SCALE GENOMIC DNA]</scope>
    <source>
        <strain evidence="2 3">Koide BX008</strain>
    </source>
</reference>
<accession>A0A0C2XA08</accession>
<dbReference type="GO" id="GO:0098636">
    <property type="term" value="C:protein complex involved in cell adhesion"/>
    <property type="evidence" value="ECO:0007669"/>
    <property type="project" value="TreeGrafter"/>
</dbReference>
<gene>
    <name evidence="2" type="ORF">M378DRAFT_76764</name>
</gene>
<keyword evidence="3" id="KW-1185">Reference proteome</keyword>
<dbReference type="InterPro" id="IPR019019">
    <property type="entry name" value="H-type_lectin_domain"/>
</dbReference>
<dbReference type="InterPro" id="IPR052487">
    <property type="entry name" value="Galactose-binding_lectin"/>
</dbReference>
<dbReference type="GO" id="GO:0070492">
    <property type="term" value="F:oligosaccharide binding"/>
    <property type="evidence" value="ECO:0007669"/>
    <property type="project" value="TreeGrafter"/>
</dbReference>
<feature type="domain" description="H-type lectin" evidence="1">
    <location>
        <begin position="111"/>
        <end position="176"/>
    </location>
</feature>
<dbReference type="Gene3D" id="2.60.40.2080">
    <property type="match status" value="3"/>
</dbReference>
<dbReference type="Proteomes" id="UP000054549">
    <property type="component" value="Unassembled WGS sequence"/>
</dbReference>
<dbReference type="STRING" id="946122.A0A0C2XA08"/>
<dbReference type="PANTHER" id="PTHR46938">
    <property type="entry name" value="DISCOIDIN-1 SUBUNIT A-RELATED-RELATED"/>
    <property type="match status" value="1"/>
</dbReference>
<protein>
    <recommendedName>
        <fullName evidence="1">H-type lectin domain-containing protein</fullName>
    </recommendedName>
</protein>
<dbReference type="AlphaFoldDB" id="A0A0C2XA08"/>
<evidence type="ECO:0000313" key="2">
    <source>
        <dbReference type="EMBL" id="KIL65613.1"/>
    </source>
</evidence>
<dbReference type="Pfam" id="PF09458">
    <property type="entry name" value="H_lectin"/>
    <property type="match status" value="3"/>
</dbReference>
<dbReference type="SUPFAM" id="SSF141086">
    <property type="entry name" value="Agglutinin HPA-like"/>
    <property type="match status" value="3"/>
</dbReference>